<dbReference type="RefSeq" id="WP_274687211.1">
    <property type="nucleotide sequence ID" value="NZ_JAPMOU010000002.1"/>
</dbReference>
<protein>
    <submittedName>
        <fullName evidence="2">Uncharacterized protein</fullName>
    </submittedName>
</protein>
<evidence type="ECO:0000313" key="3">
    <source>
        <dbReference type="Proteomes" id="UP001528823"/>
    </source>
</evidence>
<evidence type="ECO:0000256" key="1">
    <source>
        <dbReference type="SAM" id="MobiDB-lite"/>
    </source>
</evidence>
<comment type="caution">
    <text evidence="2">The sequence shown here is derived from an EMBL/GenBank/DDBJ whole genome shotgun (WGS) entry which is preliminary data.</text>
</comment>
<evidence type="ECO:0000313" key="2">
    <source>
        <dbReference type="EMBL" id="MDE1460841.1"/>
    </source>
</evidence>
<dbReference type="EMBL" id="JAPMOU010000002">
    <property type="protein sequence ID" value="MDE1460841.1"/>
    <property type="molecule type" value="Genomic_DNA"/>
</dbReference>
<name>A0ABT5U3A3_9GAMM</name>
<proteinExistence type="predicted"/>
<dbReference type="Proteomes" id="UP001528823">
    <property type="component" value="Unassembled WGS sequence"/>
</dbReference>
<sequence length="276" mass="31107">MTYFDEESFHQANRLIYLSLIYSNGNRRALSQYMEEMTELLQKFRSSEPFQQLVEAGLKAMELQILTITNDGLRLSARHANSFFATTLTDYGKMLARSDNKAADLLCVHCAIATALFPNETDLDAPVEDLGVVMVDDIIQVLRRFADQEQKLPAEDDILDPQVRTAAQRIRELPEENPDSKRAGAGASWLALINRVLEHLVSTDYLLAFEDHQEEAIEYRPTPAYQAALRQAAVYAFHSFRNVATGQDPQLKTSATAPDEEPESPQLTEQPETEVN</sequence>
<feature type="compositionally biased region" description="Polar residues" evidence="1">
    <location>
        <begin position="245"/>
        <end position="256"/>
    </location>
</feature>
<keyword evidence="3" id="KW-1185">Reference proteome</keyword>
<organism evidence="2 3">
    <name type="scientific">Spartinivicinus poritis</name>
    <dbReference type="NCBI Taxonomy" id="2994640"/>
    <lineage>
        <taxon>Bacteria</taxon>
        <taxon>Pseudomonadati</taxon>
        <taxon>Pseudomonadota</taxon>
        <taxon>Gammaproteobacteria</taxon>
        <taxon>Oceanospirillales</taxon>
        <taxon>Zooshikellaceae</taxon>
        <taxon>Spartinivicinus</taxon>
    </lineage>
</organism>
<feature type="region of interest" description="Disordered" evidence="1">
    <location>
        <begin position="245"/>
        <end position="276"/>
    </location>
</feature>
<gene>
    <name evidence="2" type="ORF">ORQ98_02550</name>
</gene>
<accession>A0ABT5U3A3</accession>
<reference evidence="2 3" key="1">
    <citation type="submission" date="2022-11" db="EMBL/GenBank/DDBJ databases">
        <title>Spartinivicinus poritis sp. nov., isolated from scleractinian coral Porites lutea.</title>
        <authorList>
            <person name="Zhang G."/>
            <person name="Cai L."/>
            <person name="Wei Q."/>
        </authorList>
    </citation>
    <scope>NUCLEOTIDE SEQUENCE [LARGE SCALE GENOMIC DNA]</scope>
    <source>
        <strain evidence="2 3">A2-2</strain>
    </source>
</reference>